<evidence type="ECO:0000313" key="3">
    <source>
        <dbReference type="Proteomes" id="UP000315303"/>
    </source>
</evidence>
<protein>
    <submittedName>
        <fullName evidence="2">Uncharacterized protein</fullName>
    </submittedName>
</protein>
<gene>
    <name evidence="2" type="ORF">EPA86_09030</name>
</gene>
<keyword evidence="3" id="KW-1185">Reference proteome</keyword>
<dbReference type="PROSITE" id="PS51257">
    <property type="entry name" value="PROKAR_LIPOPROTEIN"/>
    <property type="match status" value="1"/>
</dbReference>
<feature type="chain" id="PRO_5021474426" evidence="1">
    <location>
        <begin position="20"/>
        <end position="100"/>
    </location>
</feature>
<evidence type="ECO:0000313" key="2">
    <source>
        <dbReference type="EMBL" id="TPH15705.1"/>
    </source>
</evidence>
<feature type="signal peptide" evidence="1">
    <location>
        <begin position="1"/>
        <end position="19"/>
    </location>
</feature>
<organism evidence="2 3">
    <name type="scientific">Litorilituus lipolyticus</name>
    <dbReference type="NCBI Taxonomy" id="2491017"/>
    <lineage>
        <taxon>Bacteria</taxon>
        <taxon>Pseudomonadati</taxon>
        <taxon>Pseudomonadota</taxon>
        <taxon>Gammaproteobacteria</taxon>
        <taxon>Alteromonadales</taxon>
        <taxon>Colwelliaceae</taxon>
        <taxon>Litorilituus</taxon>
    </lineage>
</organism>
<sequence length="100" mass="11941">MLKKLVCYSLILFSCFALAMPKITIKHQRTADDYAQIQVMNEINLPLICHVAIDGHKIRFQLKPYQASKWYKATDKRFNYEHFSVWCDYLSLHPEYQKIK</sequence>
<name>A0A502KZS3_9GAMM</name>
<dbReference type="Proteomes" id="UP000315303">
    <property type="component" value="Unassembled WGS sequence"/>
</dbReference>
<proteinExistence type="predicted"/>
<accession>A0A502KZS3</accession>
<dbReference type="AlphaFoldDB" id="A0A502KZS3"/>
<reference evidence="2 3" key="1">
    <citation type="submission" date="2019-01" db="EMBL/GenBank/DDBJ databases">
        <title>Litorilituus lipolytica sp. nov., isolated from intertidal sand of the Yellow Sea in China.</title>
        <authorList>
            <person name="Liu A."/>
        </authorList>
    </citation>
    <scope>NUCLEOTIDE SEQUENCE [LARGE SCALE GENOMIC DNA]</scope>
    <source>
        <strain evidence="2 3">RZ04</strain>
    </source>
</reference>
<evidence type="ECO:0000256" key="1">
    <source>
        <dbReference type="SAM" id="SignalP"/>
    </source>
</evidence>
<dbReference type="OrthoDB" id="6227989at2"/>
<dbReference type="EMBL" id="SAWY01000019">
    <property type="protein sequence ID" value="TPH15705.1"/>
    <property type="molecule type" value="Genomic_DNA"/>
</dbReference>
<keyword evidence="1" id="KW-0732">Signal</keyword>
<comment type="caution">
    <text evidence="2">The sequence shown here is derived from an EMBL/GenBank/DDBJ whole genome shotgun (WGS) entry which is preliminary data.</text>
</comment>